<dbReference type="PROSITE" id="PS50927">
    <property type="entry name" value="BULB_LECTIN"/>
    <property type="match status" value="1"/>
</dbReference>
<dbReference type="Proteomes" id="UP001589627">
    <property type="component" value="Unassembled WGS sequence"/>
</dbReference>
<evidence type="ECO:0000256" key="1">
    <source>
        <dbReference type="SAM" id="MobiDB-lite"/>
    </source>
</evidence>
<dbReference type="InterPro" id="IPR001480">
    <property type="entry name" value="Bulb-type_lectin_dom"/>
</dbReference>
<reference evidence="3 4" key="1">
    <citation type="submission" date="2024-09" db="EMBL/GenBank/DDBJ databases">
        <authorList>
            <person name="Sun Q."/>
            <person name="Mori K."/>
        </authorList>
    </citation>
    <scope>NUCLEOTIDE SEQUENCE [LARGE SCALE GENOMIC DNA]</scope>
    <source>
        <strain evidence="3 4">TBRC 0563</strain>
    </source>
</reference>
<proteinExistence type="predicted"/>
<sequence length="174" mass="18534">MDDTGPVRTPWTRAGPAGRSSRDRPGPEGPSSQIRGEKALGRWGRREDTAAARRPASPARTTAEAQTRVVHGTYVLRPGDEIRTNRLRLSLTSDGDLVLRDRNDAVVWSSGTHASGTHAVFQADGNFVVYGSDDQTLWSSRTDGHDGAVLVLQADGNLTITQGGTTLWATGTGG</sequence>
<evidence type="ECO:0000259" key="2">
    <source>
        <dbReference type="PROSITE" id="PS50927"/>
    </source>
</evidence>
<organism evidence="3 4">
    <name type="scientific">Actinoallomurus acaciae</name>
    <dbReference type="NCBI Taxonomy" id="502577"/>
    <lineage>
        <taxon>Bacteria</taxon>
        <taxon>Bacillati</taxon>
        <taxon>Actinomycetota</taxon>
        <taxon>Actinomycetes</taxon>
        <taxon>Streptosporangiales</taxon>
        <taxon>Thermomonosporaceae</taxon>
        <taxon>Actinoallomurus</taxon>
    </lineage>
</organism>
<dbReference type="SUPFAM" id="SSF51110">
    <property type="entry name" value="alpha-D-mannose-specific plant lectins"/>
    <property type="match status" value="1"/>
</dbReference>
<keyword evidence="4" id="KW-1185">Reference proteome</keyword>
<evidence type="ECO:0000313" key="4">
    <source>
        <dbReference type="Proteomes" id="UP001589627"/>
    </source>
</evidence>
<dbReference type="EMBL" id="JBHLZP010000239">
    <property type="protein sequence ID" value="MFB9835954.1"/>
    <property type="molecule type" value="Genomic_DNA"/>
</dbReference>
<name>A0ABV5YPF2_9ACTN</name>
<feature type="domain" description="Bulb-type lectin" evidence="2">
    <location>
        <begin position="67"/>
        <end position="173"/>
    </location>
</feature>
<dbReference type="Gene3D" id="2.90.10.10">
    <property type="entry name" value="Bulb-type lectin domain"/>
    <property type="match status" value="2"/>
</dbReference>
<feature type="region of interest" description="Disordered" evidence="1">
    <location>
        <begin position="1"/>
        <end position="64"/>
    </location>
</feature>
<evidence type="ECO:0000313" key="3">
    <source>
        <dbReference type="EMBL" id="MFB9835954.1"/>
    </source>
</evidence>
<gene>
    <name evidence="3" type="ORF">ACFFNX_27620</name>
</gene>
<protein>
    <recommendedName>
        <fullName evidence="2">Bulb-type lectin domain-containing protein</fullName>
    </recommendedName>
</protein>
<accession>A0ABV5YPF2</accession>
<dbReference type="SMART" id="SM00108">
    <property type="entry name" value="B_lectin"/>
    <property type="match status" value="1"/>
</dbReference>
<feature type="compositionally biased region" description="Low complexity" evidence="1">
    <location>
        <begin position="52"/>
        <end position="64"/>
    </location>
</feature>
<dbReference type="RefSeq" id="WP_378208394.1">
    <property type="nucleotide sequence ID" value="NZ_JBHLZP010000239.1"/>
</dbReference>
<feature type="compositionally biased region" description="Basic and acidic residues" evidence="1">
    <location>
        <begin position="35"/>
        <end position="51"/>
    </location>
</feature>
<dbReference type="InterPro" id="IPR036426">
    <property type="entry name" value="Bulb-type_lectin_dom_sf"/>
</dbReference>
<comment type="caution">
    <text evidence="3">The sequence shown here is derived from an EMBL/GenBank/DDBJ whole genome shotgun (WGS) entry which is preliminary data.</text>
</comment>